<feature type="transmembrane region" description="Helical" evidence="10">
    <location>
        <begin position="390"/>
        <end position="408"/>
    </location>
</feature>
<dbReference type="Pfam" id="PF01554">
    <property type="entry name" value="MatE"/>
    <property type="match status" value="2"/>
</dbReference>
<comment type="subcellular location">
    <subcellularLocation>
        <location evidence="1">Cell membrane</location>
        <topology evidence="1">Multi-pass membrane protein</topology>
    </subcellularLocation>
</comment>
<keyword evidence="6 10" id="KW-0812">Transmembrane</keyword>
<dbReference type="GO" id="GO:0046677">
    <property type="term" value="P:response to antibiotic"/>
    <property type="evidence" value="ECO:0007669"/>
    <property type="project" value="UniProtKB-KW"/>
</dbReference>
<evidence type="ECO:0000256" key="3">
    <source>
        <dbReference type="ARBA" id="ARBA00022106"/>
    </source>
</evidence>
<feature type="transmembrane region" description="Helical" evidence="10">
    <location>
        <begin position="21"/>
        <end position="43"/>
    </location>
</feature>
<evidence type="ECO:0000256" key="8">
    <source>
        <dbReference type="ARBA" id="ARBA00023136"/>
    </source>
</evidence>
<dbReference type="InterPro" id="IPR045070">
    <property type="entry name" value="MATE_MepA-like"/>
</dbReference>
<dbReference type="GO" id="GO:0005886">
    <property type="term" value="C:plasma membrane"/>
    <property type="evidence" value="ECO:0007669"/>
    <property type="project" value="UniProtKB-SubCell"/>
</dbReference>
<keyword evidence="7 10" id="KW-1133">Transmembrane helix</keyword>
<proteinExistence type="inferred from homology"/>
<feature type="transmembrane region" description="Helical" evidence="10">
    <location>
        <begin position="355"/>
        <end position="378"/>
    </location>
</feature>
<dbReference type="InterPro" id="IPR048279">
    <property type="entry name" value="MdtK-like"/>
</dbReference>
<evidence type="ECO:0000256" key="2">
    <source>
        <dbReference type="ARBA" id="ARBA00008417"/>
    </source>
</evidence>
<feature type="transmembrane region" description="Helical" evidence="10">
    <location>
        <begin position="315"/>
        <end position="335"/>
    </location>
</feature>
<dbReference type="InterPro" id="IPR051327">
    <property type="entry name" value="MATE_MepA_subfamily"/>
</dbReference>
<dbReference type="AlphaFoldDB" id="A0A1W2CU77"/>
<protein>
    <recommendedName>
        <fullName evidence="3">Multidrug export protein MepA</fullName>
    </recommendedName>
</protein>
<keyword evidence="5" id="KW-1003">Cell membrane</keyword>
<evidence type="ECO:0000313" key="12">
    <source>
        <dbReference type="Proteomes" id="UP000192418"/>
    </source>
</evidence>
<feature type="transmembrane region" description="Helical" evidence="10">
    <location>
        <begin position="55"/>
        <end position="80"/>
    </location>
</feature>
<organism evidence="11 12">
    <name type="scientific">Desulfocicer vacuolatum DSM 3385</name>
    <dbReference type="NCBI Taxonomy" id="1121400"/>
    <lineage>
        <taxon>Bacteria</taxon>
        <taxon>Pseudomonadati</taxon>
        <taxon>Thermodesulfobacteriota</taxon>
        <taxon>Desulfobacteria</taxon>
        <taxon>Desulfobacterales</taxon>
        <taxon>Desulfobacteraceae</taxon>
        <taxon>Desulfocicer</taxon>
    </lineage>
</organism>
<sequence>MKALFARPWSRKEFIKFITPSALSILSISLYMAVDAIFISRFLGTLAMASVNIIMPLYCFSLGIGIMVASGSSAIIGIELGEEKHDIANGHFSFIFSFLFAVFSGIIISGYLIGVERLSLWLGATEKLLPYCVDYLNIFLLGIAALTLQMFFEFTIRLDGKPSWAFYTSLVGGGINVILDYLLIVKFNMGIQGAAIASVSGILASCLFGASYFLFTRSTLRPVRPLMDFRFLFNAMINGSSEMISEISSGVKTLVFNYIIIRYAGEAGVAAMSIVMYMFFLLSSLYIGLSMGVAPVISFNFGSKNFEKIRELLSMSMQLTLFIAVLSFSIGVLYGDVLVQLFARGQDQVIPLAENGVMIVAASFLINGINILGSAFFTSVNNGKISALMSALRTFVFTLGFVAVLPLFMGMDGVWLSIPAAEAVTLLVTFYFMMKYKGVYLGIKKITPSTVNSLI</sequence>
<evidence type="ECO:0000256" key="5">
    <source>
        <dbReference type="ARBA" id="ARBA00022475"/>
    </source>
</evidence>
<comment type="similarity">
    <text evidence="2">Belongs to the multi antimicrobial extrusion (MATE) (TC 2.A.66.1) family. MepA subfamily.</text>
</comment>
<dbReference type="RefSeq" id="WP_084069857.1">
    <property type="nucleotide sequence ID" value="NZ_FWXY01000013.1"/>
</dbReference>
<dbReference type="PANTHER" id="PTHR43823:SF3">
    <property type="entry name" value="MULTIDRUG EXPORT PROTEIN MEPA"/>
    <property type="match status" value="1"/>
</dbReference>
<dbReference type="OrthoDB" id="9805232at2"/>
<name>A0A1W2CU77_9BACT</name>
<reference evidence="11 12" key="1">
    <citation type="submission" date="2017-04" db="EMBL/GenBank/DDBJ databases">
        <authorList>
            <person name="Afonso C.L."/>
            <person name="Miller P.J."/>
            <person name="Scott M.A."/>
            <person name="Spackman E."/>
            <person name="Goraichik I."/>
            <person name="Dimitrov K.M."/>
            <person name="Suarez D.L."/>
            <person name="Swayne D.E."/>
        </authorList>
    </citation>
    <scope>NUCLEOTIDE SEQUENCE [LARGE SCALE GENOMIC DNA]</scope>
    <source>
        <strain evidence="11 12">DSM 3385</strain>
    </source>
</reference>
<feature type="transmembrane region" description="Helical" evidence="10">
    <location>
        <begin position="285"/>
        <end position="303"/>
    </location>
</feature>
<keyword evidence="8 10" id="KW-0472">Membrane</keyword>
<dbReference type="EMBL" id="FWXY01000013">
    <property type="protein sequence ID" value="SMC88799.1"/>
    <property type="molecule type" value="Genomic_DNA"/>
</dbReference>
<dbReference type="GO" id="GO:0042910">
    <property type="term" value="F:xenobiotic transmembrane transporter activity"/>
    <property type="evidence" value="ECO:0007669"/>
    <property type="project" value="InterPro"/>
</dbReference>
<feature type="transmembrane region" description="Helical" evidence="10">
    <location>
        <begin position="92"/>
        <end position="115"/>
    </location>
</feature>
<keyword evidence="4" id="KW-0813">Transport</keyword>
<dbReference type="InterPro" id="IPR002528">
    <property type="entry name" value="MATE_fam"/>
</dbReference>
<evidence type="ECO:0000256" key="6">
    <source>
        <dbReference type="ARBA" id="ARBA00022692"/>
    </source>
</evidence>
<dbReference type="STRING" id="1121400.SAMN02746065_113120"/>
<dbReference type="CDD" id="cd13143">
    <property type="entry name" value="MATE_MepA_like"/>
    <property type="match status" value="1"/>
</dbReference>
<dbReference type="GO" id="GO:0015297">
    <property type="term" value="F:antiporter activity"/>
    <property type="evidence" value="ECO:0007669"/>
    <property type="project" value="InterPro"/>
</dbReference>
<gene>
    <name evidence="11" type="ORF">SAMN02746065_113120</name>
</gene>
<evidence type="ECO:0000256" key="10">
    <source>
        <dbReference type="SAM" id="Phobius"/>
    </source>
</evidence>
<evidence type="ECO:0000256" key="4">
    <source>
        <dbReference type="ARBA" id="ARBA00022448"/>
    </source>
</evidence>
<accession>A0A1W2CU77</accession>
<feature type="transmembrane region" description="Helical" evidence="10">
    <location>
        <begin position="190"/>
        <end position="215"/>
    </location>
</feature>
<evidence type="ECO:0000256" key="9">
    <source>
        <dbReference type="ARBA" id="ARBA00023251"/>
    </source>
</evidence>
<feature type="transmembrane region" description="Helical" evidence="10">
    <location>
        <begin position="164"/>
        <end position="184"/>
    </location>
</feature>
<dbReference type="PANTHER" id="PTHR43823">
    <property type="entry name" value="SPORULATION PROTEIN YKVU"/>
    <property type="match status" value="1"/>
</dbReference>
<feature type="transmembrane region" description="Helical" evidence="10">
    <location>
        <begin position="135"/>
        <end position="152"/>
    </location>
</feature>
<dbReference type="PIRSF" id="PIRSF006603">
    <property type="entry name" value="DinF"/>
    <property type="match status" value="1"/>
</dbReference>
<keyword evidence="9" id="KW-0046">Antibiotic resistance</keyword>
<evidence type="ECO:0000256" key="7">
    <source>
        <dbReference type="ARBA" id="ARBA00022989"/>
    </source>
</evidence>
<keyword evidence="12" id="KW-1185">Reference proteome</keyword>
<feature type="transmembrane region" description="Helical" evidence="10">
    <location>
        <begin position="414"/>
        <end position="434"/>
    </location>
</feature>
<evidence type="ECO:0000256" key="1">
    <source>
        <dbReference type="ARBA" id="ARBA00004651"/>
    </source>
</evidence>
<evidence type="ECO:0000313" key="11">
    <source>
        <dbReference type="EMBL" id="SMC88799.1"/>
    </source>
</evidence>
<dbReference type="Proteomes" id="UP000192418">
    <property type="component" value="Unassembled WGS sequence"/>
</dbReference>